<evidence type="ECO:0000313" key="1">
    <source>
        <dbReference type="EMBL" id="KPA73666.1"/>
    </source>
</evidence>
<dbReference type="GeneID" id="26909887"/>
<dbReference type="Proteomes" id="UP000037923">
    <property type="component" value="Unassembled WGS sequence"/>
</dbReference>
<sequence length="138" mass="14770">MYRTAPQIVFQVVGGFSVAQYAYPVLYDSYKHPQTTTTTTSTANASGVPSVSSVSGMWGKMRWDVRMGGSASPRTLSEDVESLLTSYRAVSAALLTFVVVSGGAPALIGAGISIYCDGGPAGTARYEKLKQKWREFNK</sequence>
<dbReference type="AlphaFoldDB" id="A0A0M9FQ89"/>
<dbReference type="OMA" id="LLRTHCW"/>
<organism evidence="1 2">
    <name type="scientific">Leptomonas pyrrhocoris</name>
    <name type="common">Firebug parasite</name>
    <dbReference type="NCBI Taxonomy" id="157538"/>
    <lineage>
        <taxon>Eukaryota</taxon>
        <taxon>Discoba</taxon>
        <taxon>Euglenozoa</taxon>
        <taxon>Kinetoplastea</taxon>
        <taxon>Metakinetoplastina</taxon>
        <taxon>Trypanosomatida</taxon>
        <taxon>Trypanosomatidae</taxon>
        <taxon>Leishmaniinae</taxon>
        <taxon>Leptomonas</taxon>
    </lineage>
</organism>
<dbReference type="RefSeq" id="XP_015652106.1">
    <property type="nucleotide sequence ID" value="XM_015809170.1"/>
</dbReference>
<dbReference type="EMBL" id="LGTL01000033">
    <property type="protein sequence ID" value="KPA73666.1"/>
    <property type="molecule type" value="Genomic_DNA"/>
</dbReference>
<name>A0A0M9FQ89_LEPPY</name>
<accession>A0A0M9FQ89</accession>
<evidence type="ECO:0000313" key="2">
    <source>
        <dbReference type="Proteomes" id="UP000037923"/>
    </source>
</evidence>
<keyword evidence="2" id="KW-1185">Reference proteome</keyword>
<dbReference type="VEuPathDB" id="TriTrypDB:LpyrH10_33_0120"/>
<comment type="caution">
    <text evidence="1">The sequence shown here is derived from an EMBL/GenBank/DDBJ whole genome shotgun (WGS) entry which is preliminary data.</text>
</comment>
<proteinExistence type="predicted"/>
<dbReference type="OrthoDB" id="266876at2759"/>
<dbReference type="RefSeq" id="XP_015652105.1">
    <property type="nucleotide sequence ID" value="XM_015809169.1"/>
</dbReference>
<dbReference type="EMBL" id="LGTL01000033">
    <property type="protein sequence ID" value="KPA73667.1"/>
    <property type="molecule type" value="Genomic_DNA"/>
</dbReference>
<reference evidence="1 2" key="1">
    <citation type="submission" date="2015-07" db="EMBL/GenBank/DDBJ databases">
        <title>High-quality genome of monoxenous trypanosomatid Leptomonas pyrrhocoris.</title>
        <authorList>
            <person name="Flegontov P."/>
            <person name="Butenko A."/>
            <person name="Firsov S."/>
            <person name="Vlcek C."/>
            <person name="Logacheva M.D."/>
            <person name="Field M."/>
            <person name="Filatov D."/>
            <person name="Flegontova O."/>
            <person name="Gerasimov E."/>
            <person name="Jackson A.P."/>
            <person name="Kelly S."/>
            <person name="Opperdoes F."/>
            <person name="O'Reilly A."/>
            <person name="Votypka J."/>
            <person name="Yurchenko V."/>
            <person name="Lukes J."/>
        </authorList>
    </citation>
    <scope>NUCLEOTIDE SEQUENCE [LARGE SCALE GENOMIC DNA]</scope>
    <source>
        <strain evidence="1">H10</strain>
    </source>
</reference>
<protein>
    <submittedName>
        <fullName evidence="1">Uncharacterized protein</fullName>
    </submittedName>
</protein>
<gene>
    <name evidence="1" type="ORF">ABB37_09604</name>
</gene>